<gene>
    <name evidence="1" type="ORF">D9619_006830</name>
</gene>
<dbReference type="InterPro" id="IPR051035">
    <property type="entry name" value="Mito_inheritance_9"/>
</dbReference>
<dbReference type="AlphaFoldDB" id="A0A8H5B480"/>
<reference evidence="1 2" key="1">
    <citation type="journal article" date="2020" name="ISME J.">
        <title>Uncovering the hidden diversity of litter-decomposition mechanisms in mushroom-forming fungi.</title>
        <authorList>
            <person name="Floudas D."/>
            <person name="Bentzer J."/>
            <person name="Ahren D."/>
            <person name="Johansson T."/>
            <person name="Persson P."/>
            <person name="Tunlid A."/>
        </authorList>
    </citation>
    <scope>NUCLEOTIDE SEQUENCE [LARGE SCALE GENOMIC DNA]</scope>
    <source>
        <strain evidence="1 2">CBS 101986</strain>
    </source>
</reference>
<dbReference type="InterPro" id="IPR011009">
    <property type="entry name" value="Kinase-like_dom_sf"/>
</dbReference>
<keyword evidence="2" id="KW-1185">Reference proteome</keyword>
<dbReference type="PANTHER" id="PTHR36091:SF2">
    <property type="entry name" value="AMINOGLYCOSIDE PHOSPHOTRANSFERASE DOMAIN-CONTAINING PROTEIN"/>
    <property type="match status" value="1"/>
</dbReference>
<evidence type="ECO:0000313" key="1">
    <source>
        <dbReference type="EMBL" id="KAF5316314.1"/>
    </source>
</evidence>
<dbReference type="Proteomes" id="UP000567179">
    <property type="component" value="Unassembled WGS sequence"/>
</dbReference>
<dbReference type="EMBL" id="JAACJJ010000042">
    <property type="protein sequence ID" value="KAF5316314.1"/>
    <property type="molecule type" value="Genomic_DNA"/>
</dbReference>
<dbReference type="PANTHER" id="PTHR36091">
    <property type="entry name" value="ALTERED INHERITANCE OF MITOCHONDRIA PROTEIN 9, MITOCHONDRIAL"/>
    <property type="match status" value="1"/>
</dbReference>
<name>A0A8H5B480_9AGAR</name>
<evidence type="ECO:0000313" key="2">
    <source>
        <dbReference type="Proteomes" id="UP000567179"/>
    </source>
</evidence>
<comment type="caution">
    <text evidence="1">The sequence shown here is derived from an EMBL/GenBank/DDBJ whole genome shotgun (WGS) entry which is preliminary data.</text>
</comment>
<protein>
    <recommendedName>
        <fullName evidence="3">Aminoglycoside phosphotransferase domain-containing protein</fullName>
    </recommendedName>
</protein>
<sequence length="578" mass="64750">MFCFRSIKIAAPIALRQLLSSSPRIISAITAASPRRALSTVVGAQDDIFNYTSGRWVYNEALRQQERRTVFNVDGLKRLAAQSVNRSVDDVVGFSKHAEDNTHRSFIVTLRDGWQMIARIPYPMTVPKYYTVASEAATIEYLRSSGVPAPKVYGYSPDSANAGGTAYLLTEHVPGARLSEVWPRLDDREIISVINQLTQLEVRMMALSFPAGGSIFFAKDLEKVAPGLGIPLDDKEFCIGPDLRLPLWYKGREKFVTDRGPYKTADAAFTAGAHKGLAYLKQFGQPSLPSRRERRRSLGFQAQLPSDHVENLNRFLSVAPALVPKDPTLTRFCIQHPDIQLDSIFVSRSTVTGEYEITGLTDWQHTAVLPMFLLAGLPRGIETRTVFDPYSLPPPALSDDFAELDADEQEGDMHFYRRQLIHYHYLTSTKQHNPRHHAAFTDPLHALRGALFAQASAPWAGESIDLKDALIEAVATEKWDALTAGAGAPVPCPVAFDAADLQETAALHEKVKKADRYFMCVQGVSRLGEDGWVSPENYEHAMQFLEEYKDEQLEETRSVDERNAVLDHWPWNDRDEMK</sequence>
<organism evidence="1 2">
    <name type="scientific">Psilocybe cf. subviscida</name>
    <dbReference type="NCBI Taxonomy" id="2480587"/>
    <lineage>
        <taxon>Eukaryota</taxon>
        <taxon>Fungi</taxon>
        <taxon>Dikarya</taxon>
        <taxon>Basidiomycota</taxon>
        <taxon>Agaricomycotina</taxon>
        <taxon>Agaricomycetes</taxon>
        <taxon>Agaricomycetidae</taxon>
        <taxon>Agaricales</taxon>
        <taxon>Agaricineae</taxon>
        <taxon>Strophariaceae</taxon>
        <taxon>Psilocybe</taxon>
    </lineage>
</organism>
<dbReference type="OrthoDB" id="2831558at2759"/>
<dbReference type="Gene3D" id="3.30.200.20">
    <property type="entry name" value="Phosphorylase Kinase, domain 1"/>
    <property type="match status" value="1"/>
</dbReference>
<evidence type="ECO:0008006" key="3">
    <source>
        <dbReference type="Google" id="ProtNLM"/>
    </source>
</evidence>
<accession>A0A8H5B480</accession>
<dbReference type="SUPFAM" id="SSF56112">
    <property type="entry name" value="Protein kinase-like (PK-like)"/>
    <property type="match status" value="1"/>
</dbReference>
<proteinExistence type="predicted"/>
<dbReference type="GO" id="GO:0005739">
    <property type="term" value="C:mitochondrion"/>
    <property type="evidence" value="ECO:0007669"/>
    <property type="project" value="TreeGrafter"/>
</dbReference>